<dbReference type="PANTHER" id="PTHR12084">
    <property type="entry name" value="NUCLEAR PORE GLYCOPROTEIN P62-RELATED"/>
    <property type="match status" value="1"/>
</dbReference>
<dbReference type="GO" id="GO:0005643">
    <property type="term" value="C:nuclear pore"/>
    <property type="evidence" value="ECO:0007669"/>
    <property type="project" value="UniProtKB-SubCell"/>
</dbReference>
<feature type="domain" description="Nucleoporin NSP1-like C-terminal" evidence="9">
    <location>
        <begin position="1"/>
        <end position="85"/>
    </location>
</feature>
<dbReference type="FunCoup" id="B3S5L6">
    <property type="interactions" value="13"/>
</dbReference>
<dbReference type="Proteomes" id="UP000009022">
    <property type="component" value="Unassembled WGS sequence"/>
</dbReference>
<dbReference type="PhylomeDB" id="B3S5L6"/>
<dbReference type="PANTHER" id="PTHR12084:SF0">
    <property type="entry name" value="NUCLEAR PORE GLYCOPROTEIN P62"/>
    <property type="match status" value="1"/>
</dbReference>
<dbReference type="GO" id="GO:0051028">
    <property type="term" value="P:mRNA transport"/>
    <property type="evidence" value="ECO:0007669"/>
    <property type="project" value="UniProtKB-KW"/>
</dbReference>
<dbReference type="OMA" id="YHMAENI"/>
<comment type="subcellular location">
    <subcellularLocation>
        <location evidence="1">Nucleus</location>
        <location evidence="1">Nuclear pore complex</location>
    </subcellularLocation>
</comment>
<evidence type="ECO:0000313" key="11">
    <source>
        <dbReference type="Proteomes" id="UP000009022"/>
    </source>
</evidence>
<dbReference type="Pfam" id="PF05064">
    <property type="entry name" value="Nsp1_C"/>
    <property type="match status" value="1"/>
</dbReference>
<dbReference type="STRING" id="10228.B3S5L6"/>
<dbReference type="GO" id="GO:0017056">
    <property type="term" value="F:structural constituent of nuclear pore"/>
    <property type="evidence" value="ECO:0007669"/>
    <property type="project" value="InterPro"/>
</dbReference>
<evidence type="ECO:0000256" key="2">
    <source>
        <dbReference type="ARBA" id="ARBA00005911"/>
    </source>
</evidence>
<evidence type="ECO:0000256" key="3">
    <source>
        <dbReference type="ARBA" id="ARBA00022448"/>
    </source>
</evidence>
<evidence type="ECO:0000259" key="9">
    <source>
        <dbReference type="Pfam" id="PF05064"/>
    </source>
</evidence>
<evidence type="ECO:0000256" key="6">
    <source>
        <dbReference type="ARBA" id="ARBA00023010"/>
    </source>
</evidence>
<keyword evidence="4" id="KW-0509">mRNA transport</keyword>
<dbReference type="GeneID" id="6756826"/>
<reference evidence="10 11" key="1">
    <citation type="journal article" date="2008" name="Nature">
        <title>The Trichoplax genome and the nature of placozoans.</title>
        <authorList>
            <person name="Srivastava M."/>
            <person name="Begovic E."/>
            <person name="Chapman J."/>
            <person name="Putnam N.H."/>
            <person name="Hellsten U."/>
            <person name="Kawashima T."/>
            <person name="Kuo A."/>
            <person name="Mitros T."/>
            <person name="Salamov A."/>
            <person name="Carpenter M.L."/>
            <person name="Signorovitch A.Y."/>
            <person name="Moreno M.A."/>
            <person name="Kamm K."/>
            <person name="Grimwood J."/>
            <person name="Schmutz J."/>
            <person name="Shapiro H."/>
            <person name="Grigoriev I.V."/>
            <person name="Buss L.W."/>
            <person name="Schierwater B."/>
            <person name="Dellaporta S.L."/>
            <person name="Rokhsar D.S."/>
        </authorList>
    </citation>
    <scope>NUCLEOTIDE SEQUENCE [LARGE SCALE GENOMIC DNA]</scope>
    <source>
        <strain evidence="10 11">Grell-BS-1999</strain>
    </source>
</reference>
<organism evidence="10 11">
    <name type="scientific">Trichoplax adhaerens</name>
    <name type="common">Trichoplax reptans</name>
    <dbReference type="NCBI Taxonomy" id="10228"/>
    <lineage>
        <taxon>Eukaryota</taxon>
        <taxon>Metazoa</taxon>
        <taxon>Placozoa</taxon>
        <taxon>Uniplacotomia</taxon>
        <taxon>Trichoplacea</taxon>
        <taxon>Trichoplacidae</taxon>
        <taxon>Trichoplax</taxon>
    </lineage>
</organism>
<keyword evidence="8" id="KW-0539">Nucleus</keyword>
<keyword evidence="11" id="KW-1185">Reference proteome</keyword>
<dbReference type="FunFam" id="1.20.5.170:FF:000040">
    <property type="entry name" value="Nuclear pore glycoprotein p62"/>
    <property type="match status" value="1"/>
</dbReference>
<keyword evidence="6" id="KW-0811">Translocation</keyword>
<feature type="non-terminal residue" evidence="10">
    <location>
        <position position="1"/>
    </location>
</feature>
<keyword evidence="3" id="KW-0813">Transport</keyword>
<dbReference type="eggNOG" id="KOG2196">
    <property type="taxonomic scope" value="Eukaryota"/>
</dbReference>
<dbReference type="CTD" id="6756826"/>
<dbReference type="RefSeq" id="XP_002115502.1">
    <property type="nucleotide sequence ID" value="XM_002115466.1"/>
</dbReference>
<evidence type="ECO:0000256" key="5">
    <source>
        <dbReference type="ARBA" id="ARBA00022927"/>
    </source>
</evidence>
<sequence>QWSVELEEQEKVFLKQAAQVNSWDDIIRENQKKIIDLSDYVENLKADQDRLNSELDFIDTQQRELEHLLSPLETTVQQQSSSFGSHLIDKEREQMYSSACELDVRLQQMCHDLTEVIEKLNKCYSGQNNNPMQQVTKILNSHTEALKWIDKNAEFLKRKVDNVVSQSEIKRNEQEHSLRLVSL</sequence>
<keyword evidence="5" id="KW-0653">Protein transport</keyword>
<name>B3S5L6_TRIAD</name>
<evidence type="ECO:0000256" key="8">
    <source>
        <dbReference type="ARBA" id="ARBA00023242"/>
    </source>
</evidence>
<gene>
    <name evidence="10" type="ORF">TRIADDRAFT_29876</name>
</gene>
<dbReference type="HOGENOM" id="CLU_025936_2_1_1"/>
<keyword evidence="7" id="KW-0906">Nuclear pore complex</keyword>
<proteinExistence type="inferred from homology"/>
<dbReference type="InterPro" id="IPR026010">
    <property type="entry name" value="NSP1/NUP62"/>
</dbReference>
<evidence type="ECO:0000256" key="7">
    <source>
        <dbReference type="ARBA" id="ARBA00023132"/>
    </source>
</evidence>
<dbReference type="Gene3D" id="1.20.5.170">
    <property type="match status" value="1"/>
</dbReference>
<dbReference type="OrthoDB" id="344345at2759"/>
<accession>B3S5L6</accession>
<evidence type="ECO:0000256" key="1">
    <source>
        <dbReference type="ARBA" id="ARBA00004567"/>
    </source>
</evidence>
<dbReference type="EMBL" id="DS985251">
    <property type="protein sequence ID" value="EDV21865.1"/>
    <property type="molecule type" value="Genomic_DNA"/>
</dbReference>
<dbReference type="InParanoid" id="B3S5L6"/>
<comment type="similarity">
    <text evidence="2">Belongs to the nucleoporin NSP1/NUP62 family.</text>
</comment>
<dbReference type="GO" id="GO:0015031">
    <property type="term" value="P:protein transport"/>
    <property type="evidence" value="ECO:0007669"/>
    <property type="project" value="UniProtKB-KW"/>
</dbReference>
<dbReference type="InterPro" id="IPR007758">
    <property type="entry name" value="Nucleoporin_NSP1_C"/>
</dbReference>
<dbReference type="AlphaFoldDB" id="B3S5L6"/>
<evidence type="ECO:0000313" key="10">
    <source>
        <dbReference type="EMBL" id="EDV21865.1"/>
    </source>
</evidence>
<evidence type="ECO:0000256" key="4">
    <source>
        <dbReference type="ARBA" id="ARBA00022816"/>
    </source>
</evidence>
<protein>
    <recommendedName>
        <fullName evidence="9">Nucleoporin NSP1-like C-terminal domain-containing protein</fullName>
    </recommendedName>
</protein>
<dbReference type="KEGG" id="tad:TRIADDRAFT_29876"/>